<evidence type="ECO:0000313" key="7">
    <source>
        <dbReference type="Proteomes" id="UP001207582"/>
    </source>
</evidence>
<dbReference type="Proteomes" id="UP001207582">
    <property type="component" value="Unassembled WGS sequence"/>
</dbReference>
<keyword evidence="3" id="KW-0238">DNA-binding</keyword>
<dbReference type="Pfam" id="PF00126">
    <property type="entry name" value="HTH_1"/>
    <property type="match status" value="1"/>
</dbReference>
<evidence type="ECO:0000256" key="2">
    <source>
        <dbReference type="ARBA" id="ARBA00023015"/>
    </source>
</evidence>
<evidence type="ECO:0000313" key="6">
    <source>
        <dbReference type="EMBL" id="MCW3783648.1"/>
    </source>
</evidence>
<dbReference type="PANTHER" id="PTHR30419:SF8">
    <property type="entry name" value="NITROGEN ASSIMILATION TRANSCRIPTIONAL ACTIVATOR-RELATED"/>
    <property type="match status" value="1"/>
</dbReference>
<name>A0ABT3J7I4_9RHOB</name>
<accession>A0ABT3J7I4</accession>
<dbReference type="InterPro" id="IPR000847">
    <property type="entry name" value="LysR_HTH_N"/>
</dbReference>
<comment type="caution">
    <text evidence="6">The sequence shown here is derived from an EMBL/GenBank/DDBJ whole genome shotgun (WGS) entry which is preliminary data.</text>
</comment>
<dbReference type="EMBL" id="JAPDOG010000022">
    <property type="protein sequence ID" value="MCW3783648.1"/>
    <property type="molecule type" value="Genomic_DNA"/>
</dbReference>
<feature type="domain" description="HTH lysR-type" evidence="5">
    <location>
        <begin position="1"/>
        <end position="61"/>
    </location>
</feature>
<keyword evidence="2" id="KW-0805">Transcription regulation</keyword>
<dbReference type="InterPro" id="IPR050950">
    <property type="entry name" value="HTH-type_LysR_regulators"/>
</dbReference>
<gene>
    <name evidence="6" type="ORF">OM960_19090</name>
</gene>
<dbReference type="Pfam" id="PF03466">
    <property type="entry name" value="LysR_substrate"/>
    <property type="match status" value="1"/>
</dbReference>
<dbReference type="PROSITE" id="PS50931">
    <property type="entry name" value="HTH_LYSR"/>
    <property type="match status" value="1"/>
</dbReference>
<organism evidence="6 7">
    <name type="scientific">Defluviimonas salinarum</name>
    <dbReference type="NCBI Taxonomy" id="2992147"/>
    <lineage>
        <taxon>Bacteria</taxon>
        <taxon>Pseudomonadati</taxon>
        <taxon>Pseudomonadota</taxon>
        <taxon>Alphaproteobacteria</taxon>
        <taxon>Rhodobacterales</taxon>
        <taxon>Paracoccaceae</taxon>
        <taxon>Albidovulum</taxon>
    </lineage>
</organism>
<dbReference type="SUPFAM" id="SSF46785">
    <property type="entry name" value="Winged helix' DNA-binding domain"/>
    <property type="match status" value="1"/>
</dbReference>
<sequence>MHYTLKQLTYVEAAARLGSIANAAAELAISNSSIAAAIDGFEETLGYEIFVRTPAKGIALTPRGSDAMLVIRRLLHRLRHFDAEMQSLDGTARGRLRIACYSTAAPAVLPPILRSMTEVMPEVAITVLEGTMKQVQEFIETGEADLALSYINDIAPGQVLEPLFCPPPYALVPATDPIAGSARTTLAELLTRPFIMLDLAGARETYAALFESEDLALNIVHTTRSSEILRALVASGFGVGLLNIRPFDYRAGESGYRVLPIEGVKASEVFGILRPGSARPPLIVQTFVENCIALRDAGGFDHLLVK</sequence>
<protein>
    <submittedName>
        <fullName evidence="6">LysR substrate-binding domain-containing protein</fullName>
    </submittedName>
</protein>
<keyword evidence="7" id="KW-1185">Reference proteome</keyword>
<comment type="similarity">
    <text evidence="1">Belongs to the LysR transcriptional regulatory family.</text>
</comment>
<dbReference type="Gene3D" id="1.10.10.10">
    <property type="entry name" value="Winged helix-like DNA-binding domain superfamily/Winged helix DNA-binding domain"/>
    <property type="match status" value="1"/>
</dbReference>
<proteinExistence type="inferred from homology"/>
<dbReference type="InterPro" id="IPR036390">
    <property type="entry name" value="WH_DNA-bd_sf"/>
</dbReference>
<evidence type="ECO:0000256" key="3">
    <source>
        <dbReference type="ARBA" id="ARBA00023125"/>
    </source>
</evidence>
<dbReference type="RefSeq" id="WP_264773093.1">
    <property type="nucleotide sequence ID" value="NZ_JAPDOG010000022.1"/>
</dbReference>
<evidence type="ECO:0000259" key="5">
    <source>
        <dbReference type="PROSITE" id="PS50931"/>
    </source>
</evidence>
<keyword evidence="4" id="KW-0804">Transcription</keyword>
<dbReference type="SUPFAM" id="SSF53850">
    <property type="entry name" value="Periplasmic binding protein-like II"/>
    <property type="match status" value="1"/>
</dbReference>
<dbReference type="PANTHER" id="PTHR30419">
    <property type="entry name" value="HTH-TYPE TRANSCRIPTIONAL REGULATOR YBHD"/>
    <property type="match status" value="1"/>
</dbReference>
<reference evidence="6 7" key="1">
    <citation type="submission" date="2022-10" db="EMBL/GenBank/DDBJ databases">
        <title>Defluviimonas sp. CAU 1641 isolated from mud.</title>
        <authorList>
            <person name="Kim W."/>
        </authorList>
    </citation>
    <scope>NUCLEOTIDE SEQUENCE [LARGE SCALE GENOMIC DNA]</scope>
    <source>
        <strain evidence="6 7">CAU 1641</strain>
    </source>
</reference>
<evidence type="ECO:0000256" key="4">
    <source>
        <dbReference type="ARBA" id="ARBA00023163"/>
    </source>
</evidence>
<evidence type="ECO:0000256" key="1">
    <source>
        <dbReference type="ARBA" id="ARBA00009437"/>
    </source>
</evidence>
<dbReference type="InterPro" id="IPR005119">
    <property type="entry name" value="LysR_subst-bd"/>
</dbReference>
<dbReference type="Gene3D" id="3.40.190.10">
    <property type="entry name" value="Periplasmic binding protein-like II"/>
    <property type="match status" value="2"/>
</dbReference>
<dbReference type="InterPro" id="IPR036388">
    <property type="entry name" value="WH-like_DNA-bd_sf"/>
</dbReference>